<dbReference type="Proteomes" id="UP000193467">
    <property type="component" value="Unassembled WGS sequence"/>
</dbReference>
<proteinExistence type="predicted"/>
<dbReference type="AlphaFoldDB" id="A0A1Y2F9Y7"/>
<reference evidence="1 2" key="1">
    <citation type="submission" date="2016-07" db="EMBL/GenBank/DDBJ databases">
        <title>Pervasive Adenine N6-methylation of Active Genes in Fungi.</title>
        <authorList>
            <consortium name="DOE Joint Genome Institute"/>
            <person name="Mondo S.J."/>
            <person name="Dannebaum R.O."/>
            <person name="Kuo R.C."/>
            <person name="Labutti K."/>
            <person name="Haridas S."/>
            <person name="Kuo A."/>
            <person name="Salamov A."/>
            <person name="Ahrendt S.R."/>
            <person name="Lipzen A."/>
            <person name="Sullivan W."/>
            <person name="Andreopoulos W.B."/>
            <person name="Clum A."/>
            <person name="Lindquist E."/>
            <person name="Daum C."/>
            <person name="Ramamoorthy G.K."/>
            <person name="Gryganskyi A."/>
            <person name="Culley D."/>
            <person name="Magnuson J.K."/>
            <person name="James T.Y."/>
            <person name="O'Malley M.A."/>
            <person name="Stajich J.E."/>
            <person name="Spatafora J.W."/>
            <person name="Visel A."/>
            <person name="Grigoriev I.V."/>
        </authorList>
    </citation>
    <scope>NUCLEOTIDE SEQUENCE [LARGE SCALE GENOMIC DNA]</scope>
    <source>
        <strain evidence="1 2">62-1032</strain>
    </source>
</reference>
<sequence length="173" mass="19511">MDDEPDLSLPSCSPLTSFPNLQSLTINPVSPTSLSLLLPQLSLLLSLQTLRLMGQMGAPFNWLNLALYLPSSLLHLELHYACTPADILDLVMEKRFDRCRILWICGGRWERDSREVRRVEEGVEERKGRQRSAWVRMSGMRSRRGMRRDGLGLLAGGGEMSLKLLEEGGRLSC</sequence>
<organism evidence="1 2">
    <name type="scientific">Leucosporidium creatinivorum</name>
    <dbReference type="NCBI Taxonomy" id="106004"/>
    <lineage>
        <taxon>Eukaryota</taxon>
        <taxon>Fungi</taxon>
        <taxon>Dikarya</taxon>
        <taxon>Basidiomycota</taxon>
        <taxon>Pucciniomycotina</taxon>
        <taxon>Microbotryomycetes</taxon>
        <taxon>Leucosporidiales</taxon>
        <taxon>Leucosporidium</taxon>
    </lineage>
</organism>
<dbReference type="EMBL" id="MCGR01000024">
    <property type="protein sequence ID" value="ORY80721.1"/>
    <property type="molecule type" value="Genomic_DNA"/>
</dbReference>
<name>A0A1Y2F9Y7_9BASI</name>
<evidence type="ECO:0000313" key="2">
    <source>
        <dbReference type="Proteomes" id="UP000193467"/>
    </source>
</evidence>
<keyword evidence="2" id="KW-1185">Reference proteome</keyword>
<accession>A0A1Y2F9Y7</accession>
<comment type="caution">
    <text evidence="1">The sequence shown here is derived from an EMBL/GenBank/DDBJ whole genome shotgun (WGS) entry which is preliminary data.</text>
</comment>
<evidence type="ECO:0008006" key="3">
    <source>
        <dbReference type="Google" id="ProtNLM"/>
    </source>
</evidence>
<evidence type="ECO:0000313" key="1">
    <source>
        <dbReference type="EMBL" id="ORY80721.1"/>
    </source>
</evidence>
<protein>
    <recommendedName>
        <fullName evidence="3">F-box domain-containing protein</fullName>
    </recommendedName>
</protein>
<gene>
    <name evidence="1" type="ORF">BCR35DRAFT_89887</name>
</gene>
<dbReference type="InParanoid" id="A0A1Y2F9Y7"/>